<comment type="caution">
    <text evidence="1">The sequence shown here is derived from an EMBL/GenBank/DDBJ whole genome shotgun (WGS) entry which is preliminary data.</text>
</comment>
<reference evidence="1 2" key="1">
    <citation type="submission" date="2023-09" db="EMBL/GenBank/DDBJ databases">
        <title>Microbacterium fusihabitans sp. nov., Microbacterium phycihabitans sp. nov., and Microbacterium cervinum sp. nov., isolated from dried seaweeds of beach.</title>
        <authorList>
            <person name="Lee S.D."/>
        </authorList>
    </citation>
    <scope>NUCLEOTIDE SEQUENCE [LARGE SCALE GENOMIC DNA]</scope>
    <source>
        <strain evidence="1 2">KSW2-21</strain>
    </source>
</reference>
<dbReference type="EMBL" id="JAWDIU010000001">
    <property type="protein sequence ID" value="MDU0325838.1"/>
    <property type="molecule type" value="Genomic_DNA"/>
</dbReference>
<accession>A0ABU3RTM1</accession>
<keyword evidence="2" id="KW-1185">Reference proteome</keyword>
<protein>
    <submittedName>
        <fullName evidence="1">Glutaminase</fullName>
    </submittedName>
</protein>
<name>A0ABU3RTM1_9MICO</name>
<dbReference type="Proteomes" id="UP001256673">
    <property type="component" value="Unassembled WGS sequence"/>
</dbReference>
<organism evidence="1 2">
    <name type="scientific">Microbacterium algihabitans</name>
    <dbReference type="NCBI Taxonomy" id="3075992"/>
    <lineage>
        <taxon>Bacteria</taxon>
        <taxon>Bacillati</taxon>
        <taxon>Actinomycetota</taxon>
        <taxon>Actinomycetes</taxon>
        <taxon>Micrococcales</taxon>
        <taxon>Microbacteriaceae</taxon>
        <taxon>Microbacterium</taxon>
    </lineage>
</organism>
<evidence type="ECO:0000313" key="2">
    <source>
        <dbReference type="Proteomes" id="UP001256673"/>
    </source>
</evidence>
<sequence>MNTAVEGILAAARTRLADAPRERLGELQEGRRLLGIPRAARIAPRGTAWHLGALLLTDDAVLSTGDIVRSRAEVRRGFAAESQRRRAELSAAAARGGVPEGETIHIQWAPVDLSALGERSAPLALRGGEVLVRWSAAGGYMPLERYLDERIELLRHPPERA</sequence>
<evidence type="ECO:0000313" key="1">
    <source>
        <dbReference type="EMBL" id="MDU0325838.1"/>
    </source>
</evidence>
<proteinExistence type="predicted"/>
<gene>
    <name evidence="1" type="ORF">RWH43_03600</name>
</gene>
<dbReference type="RefSeq" id="WP_144829910.1">
    <property type="nucleotide sequence ID" value="NZ_JAWDIU010000001.1"/>
</dbReference>